<dbReference type="Pfam" id="PF12552">
    <property type="entry name" value="DUF3741"/>
    <property type="match status" value="1"/>
</dbReference>
<feature type="region of interest" description="Disordered" evidence="1">
    <location>
        <begin position="45"/>
        <end position="100"/>
    </location>
</feature>
<evidence type="ECO:0000313" key="5">
    <source>
        <dbReference type="Proteomes" id="UP001161247"/>
    </source>
</evidence>
<keyword evidence="5" id="KW-1185">Reference proteome</keyword>
<dbReference type="InterPro" id="IPR044257">
    <property type="entry name" value="TRM32-like"/>
</dbReference>
<dbReference type="InterPro" id="IPR025486">
    <property type="entry name" value="DUF4378"/>
</dbReference>
<gene>
    <name evidence="4" type="ORF">OLC1_LOCUS8500</name>
</gene>
<evidence type="ECO:0000259" key="3">
    <source>
        <dbReference type="Pfam" id="PF14309"/>
    </source>
</evidence>
<dbReference type="Pfam" id="PF14309">
    <property type="entry name" value="DUF4378"/>
    <property type="match status" value="1"/>
</dbReference>
<dbReference type="EMBL" id="OX459120">
    <property type="protein sequence ID" value="CAI9098227.1"/>
    <property type="molecule type" value="Genomic_DNA"/>
</dbReference>
<evidence type="ECO:0000256" key="1">
    <source>
        <dbReference type="SAM" id="MobiDB-lite"/>
    </source>
</evidence>
<evidence type="ECO:0000259" key="2">
    <source>
        <dbReference type="Pfam" id="PF12552"/>
    </source>
</evidence>
<dbReference type="InterPro" id="IPR022212">
    <property type="entry name" value="DUF3741"/>
</dbReference>
<dbReference type="Proteomes" id="UP001161247">
    <property type="component" value="Chromosome 3"/>
</dbReference>
<feature type="domain" description="DUF3741" evidence="2">
    <location>
        <begin position="228"/>
        <end position="262"/>
    </location>
</feature>
<protein>
    <submittedName>
        <fullName evidence="4">OLC1v1034839C1</fullName>
    </submittedName>
</protein>
<proteinExistence type="predicted"/>
<evidence type="ECO:0000313" key="4">
    <source>
        <dbReference type="EMBL" id="CAI9098227.1"/>
    </source>
</evidence>
<dbReference type="PANTHER" id="PTHR47071:SF9">
    <property type="entry name" value="TRM32-LIKE PROTEIN (DUF3741)"/>
    <property type="match status" value="1"/>
</dbReference>
<dbReference type="PANTHER" id="PTHR47071">
    <property type="entry name" value="PROTEIN TRM32"/>
    <property type="match status" value="1"/>
</dbReference>
<name>A0AAV1CS68_OLDCO</name>
<sequence>MGKNLQQEESIMSLQHGNPGCIKGIFHHLNHRKWYNVKKRIPYRRHSGGKHSTDPVHIVPTTDVGEVPEKCDATTPKSSSAHGRSTESSTGHHKSSMTSRIKAMITEEVCRRKGRHRRSSSYPTRMPTDEAPLVHRVDNPELDPYAETAVISNDSLDQQDNDLHSLVSSLLDPLLPTICGESGKTGETCPLCASMHTKNYLRQSELGEQLVKDHTVLQDELVYAIEPSKVASIQESRLFFDALDLLNIRKELFLKVLQDPNSSLAHHLHHNQRATASRLGLLTKSVSFPAPISSGNRAPLSNNHKPHVCIQDTNGSGVTSSEAVQGKFMVEASTSADSPEPKELRKPHVNKLIMKRFKNLRAKITLAIKESRKERQRIVMDGVLDKIPYGYPKTVTEEGVMQNDYVAQNWCKYIPGDGSKNDQFFSGNSGRQGVMRRTASFSEPLSRYNRLLELCSRAEVNNHKADESNQKTGTGSPISMARILSLPDMRSYSFSHVERLTATNSSDMALRPDPRAISSAEISSLVNKKIAAFENKVPIVPSLGNDSAQAINGIPEPSNESVVLEKRRSIDDQDISIELLSDIADDPIMEVDATVPEDSELARDGEPHAEDLIPQEEEFSLLNLQNELRMDISSSRETDTPQRQTYINDPLCIQVDMKNRADFNYVRDVLELSGLIGTEFLGKWYSEDQPVDPKFFDEVEGCVLAQPGCSGNEEGGSCNHLLLFDLINEVLLEIYGKTFSYWPKLLTSCSQIHPMPVGYHVLEDVWSTINWYLRRRPEIDPSLDDAVNHDLSKNDGWMNIQFEAECVGIELEDLIFDDLLEELVFLIFEFL</sequence>
<reference evidence="4" key="1">
    <citation type="submission" date="2023-03" db="EMBL/GenBank/DDBJ databases">
        <authorList>
            <person name="Julca I."/>
        </authorList>
    </citation>
    <scope>NUCLEOTIDE SEQUENCE</scope>
</reference>
<dbReference type="AlphaFoldDB" id="A0AAV1CS68"/>
<feature type="domain" description="DUF4378" evidence="3">
    <location>
        <begin position="662"/>
        <end position="822"/>
    </location>
</feature>
<accession>A0AAV1CS68</accession>
<feature type="compositionally biased region" description="Polar residues" evidence="1">
    <location>
        <begin position="75"/>
        <end position="89"/>
    </location>
</feature>
<organism evidence="4 5">
    <name type="scientific">Oldenlandia corymbosa var. corymbosa</name>
    <dbReference type="NCBI Taxonomy" id="529605"/>
    <lineage>
        <taxon>Eukaryota</taxon>
        <taxon>Viridiplantae</taxon>
        <taxon>Streptophyta</taxon>
        <taxon>Embryophyta</taxon>
        <taxon>Tracheophyta</taxon>
        <taxon>Spermatophyta</taxon>
        <taxon>Magnoliopsida</taxon>
        <taxon>eudicotyledons</taxon>
        <taxon>Gunneridae</taxon>
        <taxon>Pentapetalae</taxon>
        <taxon>asterids</taxon>
        <taxon>lamiids</taxon>
        <taxon>Gentianales</taxon>
        <taxon>Rubiaceae</taxon>
        <taxon>Rubioideae</taxon>
        <taxon>Spermacoceae</taxon>
        <taxon>Hedyotis-Oldenlandia complex</taxon>
        <taxon>Oldenlandia</taxon>
    </lineage>
</organism>